<accession>A0A9P9DW14</accession>
<sequence length="578" mass="62730">MNEPTAFYQPLQRQKISRWPALLLSLVAAMLSFATSAILIFITFVENELTSYGTLSTIQKTAYTIASTAVATILTAFIISQITSTLLCQIDDALFPLLLSEEDNNRITHLASSWQAVIGVGSLTNKLKPQNWGTTSIMILAGLITTCITAGFTPTIATRSISHGFEIPSGDSTIFAAPYLPNEMPDSPAAYNHSSWWMRNGSIFYSWGGRGGSPAHDAMQLSHGINIIDPEVYAYVDEGVAVEASAVGTPYSVYASSLREDGMLATLLQIYDWNVVNLSACVPVMVRNPYKCRKGAHMEWTNDDTLFKLSSNDGKCVLEKTVSGVSDVEMIKGWCTHGEIGENTVLLGSNFNYHAWLAVAVNDPDIPPYDVPERYTYSVQCDVDTRNVFEYRKVVLKLAKSPTTGNAYARVLTAEGSCVPQHASTIGNVLTATAATANLYLLAENSGNSGWFETINKLTTRSGGYGLSAQDSKRSPPWAFNDSSNALEDIFGLTAALVSSRIVKNSRTILTEGNVTVSFTRIGPGRPFAVAFAIPPFLAGLLILVLLFLIQPFNSGFDSSSLLDLVNVGKGLRNNQRE</sequence>
<feature type="transmembrane region" description="Helical" evidence="1">
    <location>
        <begin position="21"/>
        <end position="42"/>
    </location>
</feature>
<evidence type="ECO:0000313" key="2">
    <source>
        <dbReference type="EMBL" id="KAH7126448.1"/>
    </source>
</evidence>
<dbReference type="EMBL" id="JAGMUU010000023">
    <property type="protein sequence ID" value="KAH7126448.1"/>
    <property type="molecule type" value="Genomic_DNA"/>
</dbReference>
<organism evidence="2 3">
    <name type="scientific">Dactylonectria estremocensis</name>
    <dbReference type="NCBI Taxonomy" id="1079267"/>
    <lineage>
        <taxon>Eukaryota</taxon>
        <taxon>Fungi</taxon>
        <taxon>Dikarya</taxon>
        <taxon>Ascomycota</taxon>
        <taxon>Pezizomycotina</taxon>
        <taxon>Sordariomycetes</taxon>
        <taxon>Hypocreomycetidae</taxon>
        <taxon>Hypocreales</taxon>
        <taxon>Nectriaceae</taxon>
        <taxon>Dactylonectria</taxon>
    </lineage>
</organism>
<keyword evidence="1" id="KW-0472">Membrane</keyword>
<comment type="caution">
    <text evidence="2">The sequence shown here is derived from an EMBL/GenBank/DDBJ whole genome shotgun (WGS) entry which is preliminary data.</text>
</comment>
<protein>
    <submittedName>
        <fullName evidence="2">Uncharacterized protein</fullName>
    </submittedName>
</protein>
<keyword evidence="3" id="KW-1185">Reference proteome</keyword>
<evidence type="ECO:0000313" key="3">
    <source>
        <dbReference type="Proteomes" id="UP000717696"/>
    </source>
</evidence>
<dbReference type="AlphaFoldDB" id="A0A9P9DW14"/>
<gene>
    <name evidence="2" type="ORF">B0J13DRAFT_646500</name>
</gene>
<feature type="transmembrane region" description="Helical" evidence="1">
    <location>
        <begin position="62"/>
        <end position="79"/>
    </location>
</feature>
<reference evidence="2" key="1">
    <citation type="journal article" date="2021" name="Nat. Commun.">
        <title>Genetic determinants of endophytism in the Arabidopsis root mycobiome.</title>
        <authorList>
            <person name="Mesny F."/>
            <person name="Miyauchi S."/>
            <person name="Thiergart T."/>
            <person name="Pickel B."/>
            <person name="Atanasova L."/>
            <person name="Karlsson M."/>
            <person name="Huettel B."/>
            <person name="Barry K.W."/>
            <person name="Haridas S."/>
            <person name="Chen C."/>
            <person name="Bauer D."/>
            <person name="Andreopoulos W."/>
            <person name="Pangilinan J."/>
            <person name="LaButti K."/>
            <person name="Riley R."/>
            <person name="Lipzen A."/>
            <person name="Clum A."/>
            <person name="Drula E."/>
            <person name="Henrissat B."/>
            <person name="Kohler A."/>
            <person name="Grigoriev I.V."/>
            <person name="Martin F.M."/>
            <person name="Hacquard S."/>
        </authorList>
    </citation>
    <scope>NUCLEOTIDE SEQUENCE</scope>
    <source>
        <strain evidence="2">MPI-CAGE-AT-0021</strain>
    </source>
</reference>
<name>A0A9P9DW14_9HYPO</name>
<keyword evidence="1" id="KW-1133">Transmembrane helix</keyword>
<dbReference type="OrthoDB" id="5400196at2759"/>
<keyword evidence="1" id="KW-0812">Transmembrane</keyword>
<evidence type="ECO:0000256" key="1">
    <source>
        <dbReference type="SAM" id="Phobius"/>
    </source>
</evidence>
<feature type="transmembrane region" description="Helical" evidence="1">
    <location>
        <begin position="132"/>
        <end position="152"/>
    </location>
</feature>
<proteinExistence type="predicted"/>
<dbReference type="Proteomes" id="UP000717696">
    <property type="component" value="Unassembled WGS sequence"/>
</dbReference>
<feature type="transmembrane region" description="Helical" evidence="1">
    <location>
        <begin position="528"/>
        <end position="550"/>
    </location>
</feature>